<accession>A0AAD1N0R8</accession>
<proteinExistence type="predicted"/>
<protein>
    <submittedName>
        <fullName evidence="4">Adenylate cyclase</fullName>
    </submittedName>
</protein>
<dbReference type="CDD" id="cd07302">
    <property type="entry name" value="CHD"/>
    <property type="match status" value="1"/>
</dbReference>
<dbReference type="Pfam" id="PF00211">
    <property type="entry name" value="Guanylate_cyc"/>
    <property type="match status" value="1"/>
</dbReference>
<evidence type="ECO:0000256" key="2">
    <source>
        <dbReference type="ARBA" id="ARBA00022840"/>
    </source>
</evidence>
<dbReference type="Gene3D" id="3.30.70.1230">
    <property type="entry name" value="Nucleotide cyclase"/>
    <property type="match status" value="1"/>
</dbReference>
<dbReference type="Proteomes" id="UP000466039">
    <property type="component" value="Chromosome"/>
</dbReference>
<evidence type="ECO:0000313" key="5">
    <source>
        <dbReference type="Proteomes" id="UP000466039"/>
    </source>
</evidence>
<evidence type="ECO:0000313" key="4">
    <source>
        <dbReference type="EMBL" id="BBZ62106.1"/>
    </source>
</evidence>
<dbReference type="InterPro" id="IPR041664">
    <property type="entry name" value="AAA_16"/>
</dbReference>
<dbReference type="EMBL" id="AP022617">
    <property type="protein sequence ID" value="BBZ62106.1"/>
    <property type="molecule type" value="Genomic_DNA"/>
</dbReference>
<dbReference type="SUPFAM" id="SSF55073">
    <property type="entry name" value="Nucleotide cyclase"/>
    <property type="match status" value="1"/>
</dbReference>
<evidence type="ECO:0000259" key="3">
    <source>
        <dbReference type="PROSITE" id="PS50125"/>
    </source>
</evidence>
<dbReference type="InterPro" id="IPR029787">
    <property type="entry name" value="Nucleotide_cyclase"/>
</dbReference>
<keyword evidence="2" id="KW-0067">ATP-binding</keyword>
<keyword evidence="1" id="KW-0547">Nucleotide-binding</keyword>
<dbReference type="PANTHER" id="PTHR16305:SF28">
    <property type="entry name" value="GUANYLATE CYCLASE DOMAIN-CONTAINING PROTEIN"/>
    <property type="match status" value="1"/>
</dbReference>
<gene>
    <name evidence="4" type="ORF">MMON_34070</name>
</gene>
<dbReference type="InterPro" id="IPR027417">
    <property type="entry name" value="P-loop_NTPase"/>
</dbReference>
<evidence type="ECO:0000256" key="1">
    <source>
        <dbReference type="ARBA" id="ARBA00022741"/>
    </source>
</evidence>
<feature type="domain" description="Guanylate cyclase" evidence="3">
    <location>
        <begin position="90"/>
        <end position="216"/>
    </location>
</feature>
<organism evidence="4 5">
    <name type="scientific">Mycolicibacterium monacense</name>
    <name type="common">Mycobacterium monacense</name>
    <dbReference type="NCBI Taxonomy" id="85693"/>
    <lineage>
        <taxon>Bacteria</taxon>
        <taxon>Bacillati</taxon>
        <taxon>Actinomycetota</taxon>
        <taxon>Actinomycetes</taxon>
        <taxon>Mycobacteriales</taxon>
        <taxon>Mycobacteriaceae</taxon>
        <taxon>Mycolicibacterium</taxon>
    </lineage>
</organism>
<dbReference type="PROSITE" id="PS50125">
    <property type="entry name" value="GUANYLATE_CYCLASE_2"/>
    <property type="match status" value="1"/>
</dbReference>
<dbReference type="GO" id="GO:0009190">
    <property type="term" value="P:cyclic nucleotide biosynthetic process"/>
    <property type="evidence" value="ECO:0007669"/>
    <property type="project" value="InterPro"/>
</dbReference>
<dbReference type="AlphaFoldDB" id="A0AAD1N0R8"/>
<sequence>MRYHTRWAARCHDIEVHREGVSHGSDDRRRDLGGGSIDELLDRAVAAINRGDRATATVLTAQVLEADGANAEAEDLLAVPDHPGEIRRLTILFADLVDSTSLSTRVEPETYRLVVGRYREQVVRIVERFGGHVCSTKGDGLLAVFGHPIAHEDDARRAVAAGLDITGGVARISEAARRRFGFDIAVRVGVHRGPVYLDTEQDDVYGLAANLAARVSGLAPPDSVVVSDAVAPLITRFFQMESRPPAAVKGVEKPVAYYRVTAERPEPIKLTRGPLVGRDEEVALLRENWACAQAGSLSMGMVFRGEAGIGKSRLAAAAVEVAERSGAVVLELAGSEFHADVGLYAVRGLIERRCGIERLSAPTERIRLLGNEINARGLDPATVLPLLAPVLGIAPQHGYQPVPAEGAKLQELIDAAVHQYLKACLGEEAALVVAEDLHWVDSASLAALGGLLRANPGSYLVVMTGRPDGWTGEDWPVTTFDLAPLTDAQTDELVDRLEPGASAAQKAAIRQRCDGIPFYVEQVVAGLTETGVPETLYEPLFARLRASANAIPVLEAAAVIGRHIDRGLLCSVVDLSVEELDDVIEELEGALVLERWGSDGWRFRHELLREVAAELAPESVRRGLHAKVADALSGDADWRLVAGHFERAERFREAASAYQRASNDARRRGALAEARTHLTQALGQLDRATPGPERDRQEMAARLRRGVLISVAEGYQSRAAAGDFERCLQLGGTDLGDDELFATLTALGNYCLARADLGRAAEVVKSLRAGLAKRQWFRPAVDMLVGLLACLRGEFELGCSSLEAATVGVAAGHHDVVAVWRFVPNEPVTSAHIHLALVALVRGDLRGAERELSVSADRAERLRFPQGPYMHAWELFVATWLRIEAGQLARAATLAAELRGVAEWHGFDIWRQRAAFLEAAVGGLAALDTEDVDTAKAMAHTATATTLLDELRTLEANMYSTFYDAVLGRLLIAVDQSEQAHARLSAGLALAEDTEMHFYDSELLRLRAQTHTDHTAIQADLHAARELARCQGAPLFELRAALDDFVSRGESARAALVAAVDRIPAESAMPDVARARATLTLSNTSDG</sequence>
<dbReference type="InterPro" id="IPR001054">
    <property type="entry name" value="A/G_cyclase"/>
</dbReference>
<dbReference type="GO" id="GO:0005737">
    <property type="term" value="C:cytoplasm"/>
    <property type="evidence" value="ECO:0007669"/>
    <property type="project" value="TreeGrafter"/>
</dbReference>
<dbReference type="GO" id="GO:0035556">
    <property type="term" value="P:intracellular signal transduction"/>
    <property type="evidence" value="ECO:0007669"/>
    <property type="project" value="InterPro"/>
</dbReference>
<reference evidence="4 5" key="1">
    <citation type="journal article" date="2019" name="Emerg. Microbes Infect.">
        <title>Comprehensive subspecies identification of 175 nontuberculous mycobacteria species based on 7547 genomic profiles.</title>
        <authorList>
            <person name="Matsumoto Y."/>
            <person name="Kinjo T."/>
            <person name="Motooka D."/>
            <person name="Nabeya D."/>
            <person name="Jung N."/>
            <person name="Uechi K."/>
            <person name="Horii T."/>
            <person name="Iida T."/>
            <person name="Fujita J."/>
            <person name="Nakamura S."/>
        </authorList>
    </citation>
    <scope>NUCLEOTIDE SEQUENCE [LARGE SCALE GENOMIC DNA]</scope>
    <source>
        <strain evidence="4 5">JCM 15658</strain>
    </source>
</reference>
<dbReference type="GO" id="GO:0005524">
    <property type="term" value="F:ATP binding"/>
    <property type="evidence" value="ECO:0007669"/>
    <property type="project" value="UniProtKB-KW"/>
</dbReference>
<dbReference type="PANTHER" id="PTHR16305">
    <property type="entry name" value="TESTICULAR SOLUBLE ADENYLYL CYCLASE"/>
    <property type="match status" value="1"/>
</dbReference>
<name>A0AAD1N0R8_MYCMB</name>
<dbReference type="SMART" id="SM00044">
    <property type="entry name" value="CYCc"/>
    <property type="match status" value="1"/>
</dbReference>
<dbReference type="SUPFAM" id="SSF52540">
    <property type="entry name" value="P-loop containing nucleoside triphosphate hydrolases"/>
    <property type="match status" value="1"/>
</dbReference>
<keyword evidence="5" id="KW-1185">Reference proteome</keyword>
<dbReference type="Pfam" id="PF13191">
    <property type="entry name" value="AAA_16"/>
    <property type="match status" value="1"/>
</dbReference>
<dbReference type="GO" id="GO:0004016">
    <property type="term" value="F:adenylate cyclase activity"/>
    <property type="evidence" value="ECO:0007669"/>
    <property type="project" value="TreeGrafter"/>
</dbReference>